<comment type="caution">
    <text evidence="2">The sequence shown here is derived from an EMBL/GenBank/DDBJ whole genome shotgun (WGS) entry which is preliminary data.</text>
</comment>
<dbReference type="InterPro" id="IPR029068">
    <property type="entry name" value="Glyas_Bleomycin-R_OHBP_Dase"/>
</dbReference>
<dbReference type="EMBL" id="QGUI01000503">
    <property type="protein sequence ID" value="PZM95171.1"/>
    <property type="molecule type" value="Genomic_DNA"/>
</dbReference>
<dbReference type="Pfam" id="PF18029">
    <property type="entry name" value="Glyoxalase_6"/>
    <property type="match status" value="1"/>
</dbReference>
<dbReference type="AlphaFoldDB" id="A0A2W4J9M6"/>
<dbReference type="PANTHER" id="PTHR35908:SF1">
    <property type="entry name" value="CONSERVED PROTEIN"/>
    <property type="match status" value="1"/>
</dbReference>
<sequence>MATQVQVVLDCADPDRLARFWSEALGYQLQDPPAGYPTWEDFLRDIGVPPDDWNAASALVDPTGRGPRIYLQRVTEPKSGKNRMHLDLNVGGGVDVPAEQRRENVAAEVSRLAALGATQVREHTERGEYWVIMQDPEGNEFCVQ</sequence>
<evidence type="ECO:0000259" key="1">
    <source>
        <dbReference type="Pfam" id="PF18029"/>
    </source>
</evidence>
<feature type="domain" description="Glyoxalase-like" evidence="1">
    <location>
        <begin position="6"/>
        <end position="143"/>
    </location>
</feature>
<organism evidence="2">
    <name type="scientific">Thermocrispum agreste</name>
    <dbReference type="NCBI Taxonomy" id="37925"/>
    <lineage>
        <taxon>Bacteria</taxon>
        <taxon>Bacillati</taxon>
        <taxon>Actinomycetota</taxon>
        <taxon>Actinomycetes</taxon>
        <taxon>Pseudonocardiales</taxon>
        <taxon>Pseudonocardiaceae</taxon>
        <taxon>Thermocrispum</taxon>
    </lineage>
</organism>
<dbReference type="InterPro" id="IPR041581">
    <property type="entry name" value="Glyoxalase_6"/>
</dbReference>
<dbReference type="PANTHER" id="PTHR35908">
    <property type="entry name" value="HYPOTHETICAL FUSION PROTEIN"/>
    <property type="match status" value="1"/>
</dbReference>
<accession>A0A2W4J9M6</accession>
<evidence type="ECO:0000313" key="2">
    <source>
        <dbReference type="EMBL" id="PZM95171.1"/>
    </source>
</evidence>
<dbReference type="SUPFAM" id="SSF54593">
    <property type="entry name" value="Glyoxalase/Bleomycin resistance protein/Dihydroxybiphenyl dioxygenase"/>
    <property type="match status" value="1"/>
</dbReference>
<name>A0A2W4J9M6_9PSEU</name>
<proteinExistence type="predicted"/>
<reference evidence="2" key="1">
    <citation type="submission" date="2018-05" db="EMBL/GenBank/DDBJ databases">
        <authorList>
            <person name="Lanie J.A."/>
            <person name="Ng W.-L."/>
            <person name="Kazmierczak K.M."/>
            <person name="Andrzejewski T.M."/>
            <person name="Davidsen T.M."/>
            <person name="Wayne K.J."/>
            <person name="Tettelin H."/>
            <person name="Glass J.I."/>
            <person name="Rusch D."/>
            <person name="Podicherti R."/>
            <person name="Tsui H.-C.T."/>
            <person name="Winkler M.E."/>
        </authorList>
    </citation>
    <scope>NUCLEOTIDE SEQUENCE</scope>
    <source>
        <strain evidence="2">ZC4RG45</strain>
    </source>
</reference>
<gene>
    <name evidence="2" type="ORF">DIU77_12825</name>
</gene>
<dbReference type="CDD" id="cd06587">
    <property type="entry name" value="VOC"/>
    <property type="match status" value="1"/>
</dbReference>
<dbReference type="Gene3D" id="3.10.180.10">
    <property type="entry name" value="2,3-Dihydroxybiphenyl 1,2-Dioxygenase, domain 1"/>
    <property type="match status" value="1"/>
</dbReference>
<protein>
    <submittedName>
        <fullName evidence="2">Glyoxalase</fullName>
    </submittedName>
</protein>